<dbReference type="PANTHER" id="PTHR33516:SF2">
    <property type="entry name" value="LEXA REPRESSOR-RELATED"/>
    <property type="match status" value="1"/>
</dbReference>
<dbReference type="PRINTS" id="PR00726">
    <property type="entry name" value="LEXASERPTASE"/>
</dbReference>
<evidence type="ECO:0000256" key="5">
    <source>
        <dbReference type="ARBA" id="ARBA00023204"/>
    </source>
</evidence>
<dbReference type="GO" id="GO:0006355">
    <property type="term" value="P:regulation of DNA-templated transcription"/>
    <property type="evidence" value="ECO:0007669"/>
    <property type="project" value="InterPro"/>
</dbReference>
<proteinExistence type="inferred from homology"/>
<dbReference type="CDD" id="cd06529">
    <property type="entry name" value="S24_LexA-like"/>
    <property type="match status" value="1"/>
</dbReference>
<dbReference type="NCBIfam" id="NF007621">
    <property type="entry name" value="PRK10276.1"/>
    <property type="match status" value="1"/>
</dbReference>
<evidence type="ECO:0000256" key="2">
    <source>
        <dbReference type="ARBA" id="ARBA00022763"/>
    </source>
</evidence>
<dbReference type="GO" id="GO:0009432">
    <property type="term" value="P:SOS response"/>
    <property type="evidence" value="ECO:0007669"/>
    <property type="project" value="UniProtKB-KW"/>
</dbReference>
<sequence>MTSPQRQLNFDVFGDAKPVLPNELSEFRAPLFGSYVPAGFPSPAMDLREESLDLNELCIQNPSTTYYVRASGESMTGVGIHDGDVLVVDRSIRAVDGNIVVAALNGDFTVKVLRTSPELVLEPRNDAFSNIEIGSSDDFDVFGVVTFVIHSTF</sequence>
<gene>
    <name evidence="9" type="ORF">DFR28_102576</name>
</gene>
<protein>
    <submittedName>
        <fullName evidence="9">DNA polymerase V</fullName>
    </submittedName>
</protein>
<evidence type="ECO:0000256" key="3">
    <source>
        <dbReference type="ARBA" id="ARBA00022801"/>
    </source>
</evidence>
<dbReference type="FunCoup" id="A0A395JMW4">
    <property type="interactions" value="54"/>
</dbReference>
<dbReference type="RefSeq" id="WP_113953950.1">
    <property type="nucleotide sequence ID" value="NZ_QNRT01000002.1"/>
</dbReference>
<keyword evidence="2" id="KW-0227">DNA damage</keyword>
<dbReference type="PANTHER" id="PTHR33516">
    <property type="entry name" value="LEXA REPRESSOR"/>
    <property type="match status" value="1"/>
</dbReference>
<evidence type="ECO:0000256" key="1">
    <source>
        <dbReference type="ARBA" id="ARBA00007484"/>
    </source>
</evidence>
<dbReference type="GO" id="GO:0003677">
    <property type="term" value="F:DNA binding"/>
    <property type="evidence" value="ECO:0007669"/>
    <property type="project" value="InterPro"/>
</dbReference>
<evidence type="ECO:0000259" key="8">
    <source>
        <dbReference type="Pfam" id="PF00717"/>
    </source>
</evidence>
<feature type="domain" description="Peptidase S24/S26A/S26B/S26C" evidence="8">
    <location>
        <begin position="30"/>
        <end position="145"/>
    </location>
</feature>
<keyword evidence="10" id="KW-1185">Reference proteome</keyword>
<evidence type="ECO:0000313" key="9">
    <source>
        <dbReference type="EMBL" id="RBP51157.1"/>
    </source>
</evidence>
<keyword evidence="3 7" id="KW-0378">Hydrolase</keyword>
<dbReference type="SUPFAM" id="SSF51306">
    <property type="entry name" value="LexA/Signal peptidase"/>
    <property type="match status" value="1"/>
</dbReference>
<keyword evidence="6" id="KW-0742">SOS response</keyword>
<dbReference type="AlphaFoldDB" id="A0A395JMW4"/>
<comment type="similarity">
    <text evidence="1 7">Belongs to the peptidase S24 family.</text>
</comment>
<keyword evidence="5" id="KW-0234">DNA repair</keyword>
<reference evidence="9 10" key="1">
    <citation type="submission" date="2018-06" db="EMBL/GenBank/DDBJ databases">
        <title>Genomic Encyclopedia of Type Strains, Phase IV (KMG-IV): sequencing the most valuable type-strain genomes for metagenomic binning, comparative biology and taxonomic classification.</title>
        <authorList>
            <person name="Goeker M."/>
        </authorList>
    </citation>
    <scope>NUCLEOTIDE SEQUENCE [LARGE SCALE GENOMIC DNA]</scope>
    <source>
        <strain evidence="9 10">DSM 24032</strain>
    </source>
</reference>
<dbReference type="GO" id="GO:0006281">
    <property type="term" value="P:DNA repair"/>
    <property type="evidence" value="ECO:0007669"/>
    <property type="project" value="UniProtKB-KW"/>
</dbReference>
<evidence type="ECO:0000256" key="6">
    <source>
        <dbReference type="ARBA" id="ARBA00023236"/>
    </source>
</evidence>
<evidence type="ECO:0000256" key="7">
    <source>
        <dbReference type="RuleBase" id="RU003991"/>
    </source>
</evidence>
<dbReference type="OrthoDB" id="9787787at2"/>
<evidence type="ECO:0000256" key="4">
    <source>
        <dbReference type="ARBA" id="ARBA00022813"/>
    </source>
</evidence>
<organism evidence="9 10">
    <name type="scientific">Arenicella xantha</name>
    <dbReference type="NCBI Taxonomy" id="644221"/>
    <lineage>
        <taxon>Bacteria</taxon>
        <taxon>Pseudomonadati</taxon>
        <taxon>Pseudomonadota</taxon>
        <taxon>Gammaproteobacteria</taxon>
        <taxon>Arenicellales</taxon>
        <taxon>Arenicellaceae</taxon>
        <taxon>Arenicella</taxon>
    </lineage>
</organism>
<dbReference type="GO" id="GO:0016787">
    <property type="term" value="F:hydrolase activity"/>
    <property type="evidence" value="ECO:0007669"/>
    <property type="project" value="UniProtKB-KW"/>
</dbReference>
<dbReference type="EMBL" id="QNRT01000002">
    <property type="protein sequence ID" value="RBP51157.1"/>
    <property type="molecule type" value="Genomic_DNA"/>
</dbReference>
<comment type="caution">
    <text evidence="9">The sequence shown here is derived from an EMBL/GenBank/DDBJ whole genome shotgun (WGS) entry which is preliminary data.</text>
</comment>
<dbReference type="InterPro" id="IPR039418">
    <property type="entry name" value="LexA-like"/>
</dbReference>
<accession>A0A395JMW4</accession>
<evidence type="ECO:0000313" key="10">
    <source>
        <dbReference type="Proteomes" id="UP000253083"/>
    </source>
</evidence>
<dbReference type="InterPro" id="IPR036286">
    <property type="entry name" value="LexA/Signal_pep-like_sf"/>
</dbReference>
<dbReference type="InterPro" id="IPR006197">
    <property type="entry name" value="Peptidase_S24_LexA"/>
</dbReference>
<dbReference type="Gene3D" id="2.10.109.10">
    <property type="entry name" value="Umud Fragment, subunit A"/>
    <property type="match status" value="1"/>
</dbReference>
<dbReference type="InterPro" id="IPR050077">
    <property type="entry name" value="LexA_repressor"/>
</dbReference>
<dbReference type="InterPro" id="IPR015927">
    <property type="entry name" value="Peptidase_S24_S26A/B/C"/>
</dbReference>
<dbReference type="Pfam" id="PF00717">
    <property type="entry name" value="Peptidase_S24"/>
    <property type="match status" value="1"/>
</dbReference>
<name>A0A395JMW4_9GAMM</name>
<dbReference type="Proteomes" id="UP000253083">
    <property type="component" value="Unassembled WGS sequence"/>
</dbReference>
<keyword evidence="4 7" id="KW-0068">Autocatalytic cleavage</keyword>
<dbReference type="InParanoid" id="A0A395JMW4"/>